<dbReference type="Proteomes" id="UP000249915">
    <property type="component" value="Unassembled WGS sequence"/>
</dbReference>
<sequence>MRLVRFPERPARVSEDVRAALASLGRGRHVVGGVGLVGLRPPDSSAAVDAVLVLPHGVVIVVGVDLPDPAMRLEAPLDHQWKADGWPLVSGEGAVHPAVEPLARARALTERVRAREPDTAVGTIVAVGPFVETVEQPPADLAGPVRVVYPTATAMLAAAVSLASAERELSARRALALIHEFAPSADLDDEALAAEGFGTDEDPLTDPAHTVPLDPPAAPRPQHAPPAPPTSQAPVRTTTTVPAPRPVPRPLPQPVPRTAPAPAPPVVRRRRGRPRRWQPYAAAGLLVAVAAATLTIATGAAGDSTAGESPSPTTPAPVVVTTGGVRFTERATDAATDCAAHATGDVQARLAEGGCEGLRRGSYEATLNGTRVAVSVAALTFADERQAAGFRELADTPGTGTVTDLATEAGRWPEPAPSFAGAAYLSSVSGVTVRIVLACRRDGQSRPDDEVLADAARAALGIPLSE</sequence>
<accession>A0A2V4B1E0</accession>
<dbReference type="OrthoDB" id="3663113at2"/>
<evidence type="ECO:0000313" key="2">
    <source>
        <dbReference type="EMBL" id="PXY27198.1"/>
    </source>
</evidence>
<reference evidence="2 3" key="1">
    <citation type="submission" date="2016-07" db="EMBL/GenBank/DDBJ databases">
        <title>Draft genome sequence of Prauserella muralis DSM 45305, isolated from a mould-covered wall in an indoor environment.</title>
        <authorList>
            <person name="Ruckert C."/>
            <person name="Albersmeier A."/>
            <person name="Jiang C.-L."/>
            <person name="Jiang Y."/>
            <person name="Kalinowski J."/>
            <person name="Schneider O."/>
            <person name="Winkler A."/>
            <person name="Zotchev S.B."/>
        </authorList>
    </citation>
    <scope>NUCLEOTIDE SEQUENCE [LARGE SCALE GENOMIC DNA]</scope>
    <source>
        <strain evidence="2 3">DSM 45305</strain>
    </source>
</reference>
<feature type="compositionally biased region" description="Pro residues" evidence="1">
    <location>
        <begin position="243"/>
        <end position="265"/>
    </location>
</feature>
<dbReference type="EMBL" id="MASW01000002">
    <property type="protein sequence ID" value="PXY27198.1"/>
    <property type="molecule type" value="Genomic_DNA"/>
</dbReference>
<dbReference type="AlphaFoldDB" id="A0A2V4B1E0"/>
<comment type="caution">
    <text evidence="2">The sequence shown here is derived from an EMBL/GenBank/DDBJ whole genome shotgun (WGS) entry which is preliminary data.</text>
</comment>
<feature type="region of interest" description="Disordered" evidence="1">
    <location>
        <begin position="197"/>
        <end position="274"/>
    </location>
</feature>
<name>A0A2V4B1E0_9PSEU</name>
<evidence type="ECO:0000313" key="3">
    <source>
        <dbReference type="Proteomes" id="UP000249915"/>
    </source>
</evidence>
<protein>
    <submittedName>
        <fullName evidence="2">Uncharacterized protein</fullName>
    </submittedName>
</protein>
<feature type="compositionally biased region" description="Pro residues" evidence="1">
    <location>
        <begin position="213"/>
        <end position="231"/>
    </location>
</feature>
<keyword evidence="3" id="KW-1185">Reference proteome</keyword>
<feature type="compositionally biased region" description="Low complexity" evidence="1">
    <location>
        <begin position="232"/>
        <end position="242"/>
    </location>
</feature>
<proteinExistence type="predicted"/>
<organism evidence="2 3">
    <name type="scientific">Prauserella muralis</name>
    <dbReference type="NCBI Taxonomy" id="588067"/>
    <lineage>
        <taxon>Bacteria</taxon>
        <taxon>Bacillati</taxon>
        <taxon>Actinomycetota</taxon>
        <taxon>Actinomycetes</taxon>
        <taxon>Pseudonocardiales</taxon>
        <taxon>Pseudonocardiaceae</taxon>
        <taxon>Prauserella</taxon>
    </lineage>
</organism>
<gene>
    <name evidence="2" type="ORF">BAY60_12085</name>
</gene>
<evidence type="ECO:0000256" key="1">
    <source>
        <dbReference type="SAM" id="MobiDB-lite"/>
    </source>
</evidence>
<dbReference type="RefSeq" id="WP_112281199.1">
    <property type="nucleotide sequence ID" value="NZ_MASW01000002.1"/>
</dbReference>